<evidence type="ECO:0000259" key="17">
    <source>
        <dbReference type="PROSITE" id="PS50026"/>
    </source>
</evidence>
<dbReference type="EMBL" id="VCGU01000003">
    <property type="protein sequence ID" value="TRY78817.1"/>
    <property type="molecule type" value="Genomic_DNA"/>
</dbReference>
<feature type="disulfide bond" evidence="13">
    <location>
        <begin position="1105"/>
        <end position="1120"/>
    </location>
</feature>
<feature type="disulfide bond" evidence="12">
    <location>
        <begin position="1698"/>
        <end position="1707"/>
    </location>
</feature>
<dbReference type="InterPro" id="IPR009030">
    <property type="entry name" value="Growth_fac_rcpt_cys_sf"/>
</dbReference>
<feature type="repeat" description="LDL-receptor class B" evidence="14">
    <location>
        <begin position="1368"/>
        <end position="1412"/>
    </location>
</feature>
<dbReference type="SUPFAM" id="SSF57184">
    <property type="entry name" value="Growth factor receptor domain"/>
    <property type="match status" value="1"/>
</dbReference>
<dbReference type="SUPFAM" id="SSF57196">
    <property type="entry name" value="EGF/Laminin"/>
    <property type="match status" value="3"/>
</dbReference>
<evidence type="ECO:0000313" key="18">
    <source>
        <dbReference type="EMBL" id="TRY78817.1"/>
    </source>
</evidence>
<evidence type="ECO:0000256" key="13">
    <source>
        <dbReference type="PROSITE-ProRule" id="PRU00124"/>
    </source>
</evidence>
<dbReference type="PANTHER" id="PTHR22722:SF14">
    <property type="entry name" value="MEGALIN, ISOFORM A"/>
    <property type="match status" value="1"/>
</dbReference>
<dbReference type="FunFam" id="4.10.400.10:FF:000034">
    <property type="entry name" value="Low-density lipoprotein receptor-related protein 2"/>
    <property type="match status" value="2"/>
</dbReference>
<dbReference type="GO" id="GO:0006897">
    <property type="term" value="P:endocytosis"/>
    <property type="evidence" value="ECO:0007669"/>
    <property type="project" value="UniProtKB-KW"/>
</dbReference>
<feature type="disulfide bond" evidence="13">
    <location>
        <begin position="805"/>
        <end position="823"/>
    </location>
</feature>
<dbReference type="SUPFAM" id="SSF63825">
    <property type="entry name" value="YWTD domain"/>
    <property type="match status" value="2"/>
</dbReference>
<accession>A0A553PMB9</accession>
<feature type="disulfide bond" evidence="13">
    <location>
        <begin position="881"/>
        <end position="893"/>
    </location>
</feature>
<feature type="disulfide bond" evidence="13">
    <location>
        <begin position="922"/>
        <end position="934"/>
    </location>
</feature>
<feature type="disulfide bond" evidence="13">
    <location>
        <begin position="838"/>
        <end position="850"/>
    </location>
</feature>
<evidence type="ECO:0000256" key="8">
    <source>
        <dbReference type="ARBA" id="ARBA00023136"/>
    </source>
</evidence>
<evidence type="ECO:0000256" key="12">
    <source>
        <dbReference type="PROSITE-ProRule" id="PRU00076"/>
    </source>
</evidence>
<feature type="disulfide bond" evidence="13">
    <location>
        <begin position="888"/>
        <end position="906"/>
    </location>
</feature>
<feature type="disulfide bond" evidence="12">
    <location>
        <begin position="1676"/>
        <end position="1686"/>
    </location>
</feature>
<dbReference type="PROSITE" id="PS00022">
    <property type="entry name" value="EGF_1"/>
    <property type="match status" value="6"/>
</dbReference>
<evidence type="ECO:0000256" key="9">
    <source>
        <dbReference type="ARBA" id="ARBA00023157"/>
    </source>
</evidence>
<dbReference type="Pfam" id="PF00058">
    <property type="entry name" value="Ldl_recept_b"/>
    <property type="match status" value="3"/>
</dbReference>
<dbReference type="Pfam" id="PF07645">
    <property type="entry name" value="EGF_CA"/>
    <property type="match status" value="1"/>
</dbReference>
<feature type="disulfide bond" evidence="13">
    <location>
        <begin position="1086"/>
        <end position="1098"/>
    </location>
</feature>
<dbReference type="InterPro" id="IPR001881">
    <property type="entry name" value="EGF-like_Ca-bd_dom"/>
</dbReference>
<feature type="domain" description="EGF-like" evidence="17">
    <location>
        <begin position="1825"/>
        <end position="1861"/>
    </location>
</feature>
<feature type="disulfide bond" evidence="13">
    <location>
        <begin position="48"/>
        <end position="63"/>
    </location>
</feature>
<feature type="region of interest" description="Disordered" evidence="15">
    <location>
        <begin position="1"/>
        <end position="22"/>
    </location>
</feature>
<feature type="disulfide bond" evidence="12">
    <location>
        <begin position="294"/>
        <end position="304"/>
    </location>
</feature>
<feature type="domain" description="EGF-like" evidence="17">
    <location>
        <begin position="1552"/>
        <end position="1598"/>
    </location>
</feature>
<dbReference type="InterPro" id="IPR000152">
    <property type="entry name" value="EGF-type_Asp/Asn_hydroxyl_site"/>
</dbReference>
<dbReference type="Gene3D" id="2.10.25.10">
    <property type="entry name" value="Laminin"/>
    <property type="match status" value="8"/>
</dbReference>
<evidence type="ECO:0000256" key="6">
    <source>
        <dbReference type="ARBA" id="ARBA00022737"/>
    </source>
</evidence>
<dbReference type="STRING" id="6832.A0A553PMB9"/>
<dbReference type="PROSITE" id="PS01186">
    <property type="entry name" value="EGF_2"/>
    <property type="match status" value="4"/>
</dbReference>
<feature type="disulfide bond" evidence="12">
    <location>
        <begin position="1814"/>
        <end position="1823"/>
    </location>
</feature>
<feature type="disulfide bond" evidence="12">
    <location>
        <begin position="1829"/>
        <end position="1839"/>
    </location>
</feature>
<dbReference type="SMART" id="SM00181">
    <property type="entry name" value="EGF"/>
    <property type="match status" value="16"/>
</dbReference>
<dbReference type="PRINTS" id="PR00261">
    <property type="entry name" value="LDLRECEPTOR"/>
</dbReference>
<dbReference type="PROSITE" id="PS51120">
    <property type="entry name" value="LDLRB"/>
    <property type="match status" value="4"/>
</dbReference>
<feature type="domain" description="EGF-like" evidence="17">
    <location>
        <begin position="1785"/>
        <end position="1824"/>
    </location>
</feature>
<evidence type="ECO:0000256" key="16">
    <source>
        <dbReference type="SAM" id="Phobius"/>
    </source>
</evidence>
<dbReference type="FunFam" id="2.10.25.10:FF:000038">
    <property type="entry name" value="Fibrillin 2"/>
    <property type="match status" value="1"/>
</dbReference>
<evidence type="ECO:0000256" key="10">
    <source>
        <dbReference type="ARBA" id="ARBA00023170"/>
    </source>
</evidence>
<feature type="repeat" description="LDL-receptor class B" evidence="14">
    <location>
        <begin position="470"/>
        <end position="513"/>
    </location>
</feature>
<keyword evidence="9 12" id="KW-1015">Disulfide bond</keyword>
<keyword evidence="5" id="KW-0732">Signal</keyword>
<keyword evidence="19" id="KW-1185">Reference proteome</keyword>
<dbReference type="InterPro" id="IPR011042">
    <property type="entry name" value="6-blade_b-propeller_TolB-like"/>
</dbReference>
<name>A0A553PMB9_TIGCA</name>
<evidence type="ECO:0000256" key="7">
    <source>
        <dbReference type="ARBA" id="ARBA00022989"/>
    </source>
</evidence>
<dbReference type="PANTHER" id="PTHR22722">
    <property type="entry name" value="LOW-DENSITY LIPOPROTEIN RECEPTOR-RELATED PROTEIN 2-RELATED"/>
    <property type="match status" value="1"/>
</dbReference>
<feature type="disulfide bond" evidence="12">
    <location>
        <begin position="1771"/>
        <end position="1780"/>
    </location>
</feature>
<comment type="caution">
    <text evidence="18">The sequence shown here is derived from an EMBL/GenBank/DDBJ whole genome shotgun (WGS) entry which is preliminary data.</text>
</comment>
<dbReference type="PROSITE" id="PS01187">
    <property type="entry name" value="EGF_CA"/>
    <property type="match status" value="1"/>
</dbReference>
<evidence type="ECO:0000256" key="14">
    <source>
        <dbReference type="PROSITE-ProRule" id="PRU00461"/>
    </source>
</evidence>
<feature type="disulfide bond" evidence="13">
    <location>
        <begin position="29"/>
        <end position="41"/>
    </location>
</feature>
<evidence type="ECO:0000256" key="15">
    <source>
        <dbReference type="SAM" id="MobiDB-lite"/>
    </source>
</evidence>
<dbReference type="Pfam" id="PF00008">
    <property type="entry name" value="EGF"/>
    <property type="match status" value="1"/>
</dbReference>
<feature type="disulfide bond" evidence="12">
    <location>
        <begin position="1556"/>
        <end position="1566"/>
    </location>
</feature>
<comment type="caution">
    <text evidence="12">Lacks conserved residue(s) required for the propagation of feature annotation.</text>
</comment>
<feature type="domain" description="EGF-like" evidence="17">
    <location>
        <begin position="1672"/>
        <end position="1708"/>
    </location>
</feature>
<dbReference type="InterPro" id="IPR000742">
    <property type="entry name" value="EGF"/>
</dbReference>
<dbReference type="GO" id="GO:0005886">
    <property type="term" value="C:plasma membrane"/>
    <property type="evidence" value="ECO:0007669"/>
    <property type="project" value="TreeGrafter"/>
</dbReference>
<feature type="disulfide bond" evidence="13">
    <location>
        <begin position="929"/>
        <end position="947"/>
    </location>
</feature>
<dbReference type="InterPro" id="IPR023415">
    <property type="entry name" value="LDLR_class-A_CS"/>
</dbReference>
<feature type="disulfide bond" evidence="13">
    <location>
        <begin position="845"/>
        <end position="863"/>
    </location>
</feature>
<dbReference type="PROSITE" id="PS01209">
    <property type="entry name" value="LDLRA_1"/>
    <property type="match status" value="8"/>
</dbReference>
<keyword evidence="8 16" id="KW-0472">Membrane</keyword>
<keyword evidence="6" id="KW-0677">Repeat</keyword>
<keyword evidence="10" id="KW-0675">Receptor</keyword>
<sequence length="2056" mass="228927">MCDKENDCHDHLSEGGTSSDEENCLKRPCDLHHYKCGNGECIPRSWVCDRTPDCSDLSDEADCSREGQGCHPDLEFECSPGNCIPKLWLCNENVDCDLSAGDQNDEDPVMCEQQSSSLVCRDDEYRCLNNRCISNRFYCDHDNDCGDQSDEPRTCDYNYCPKNFFRCHDQMGCASHAHLCNGHADCNDRSDENVTVCQSLEHHVNVSLQRSSCHINNEFGCDNGACISWDLLCDGRNDCGDYSDETSCNVNECENPYTCEHICNDKLIGYECQCNPGFKVRDTDPSLCEDIDECQELRACSQTCLNTPGSFKCACRPGYVPFDDGLRCKANNSEPAKLIFTNLYYIQMSSLQGESTILVKNQSNTVALDFDWKTKCLFWSDVTSLGSSIRKFCNWDEPIASNTTQDRVLPLLTLRNPDGLAIDWVGRNLYWCDKGSDTIEVANLDGQHRKVLIDSGLRDPRGMAVDPHSGLLFWSDWGSEPHIGRAGMDGSNIRVIVSDNLGWPNAVTLDYTTKRLYFGDAKKDYISVTDYEGRNIQLIVSHTTNPGARLHQIFALTMFEDYLYWTDWEAKSVLRTSKLGQNPFNRTVTKLISPHHKPMDVKILHPLRQPDVAYNPCLNNGGCEALCLLSPGLNGIKNVCACPENFVLDDNGLSCKSNCSSSKFVCENTVKCIPFWWRCDGQDDCGDGSDEPPECPKFVCRPGEFQCNNNVCIHPTKICEPFSRLATVPVTWVSDSRDDCGDESDEVGCNDYECLTEWFKCSGNDTTPGFCLPPSLHCNNVSDCPNGEDERDCIPAECPSNHFKCGNGKCMPNVWVCDGSNDCGDNTDEPENCPNRTCPSSHFKCHSGQCIPQNWVCDGEADCDTKEDESETCQDPKQHSCEASHFQCQNFKCIPGRWVCDHDDDCGDNSDEMDCLDRYRNCSIDEVSCSDGMCIHVSKHCDGRVDCRDKSDELFCHTECSENEFQCSKPPLCIENAWRCDGESDCSDGSDEANCTNPCPRGSVSCHDEANTCIRHEWLCDGKEDCTNGWDEDQDRCEQQACLPNRFRCHQSSICILNNLVCNSDNNCPDGSDEADDLCQVRQRTCETGLFHCANDRCIDTKFQCDGINHCGDDSDETECLATPPCQFGACAQQCDVKFKSGKAGARINSKRINGTAYCSCEEGYQLTSRSSCKALGENATLLVANENVIRHVDPYALSQMVEISPERSEGSSKIHSLEVFVGNETTTIFWSSHREQAIYHHTMRRSKNAKREAFDTQAVGPLVRNVTNPRGLSFDWLGMNLYFIESEFSNRIGLFNIDRRARARFDLMFSGTISDLVVEPHSGFLFATIHGSNPRIEQIQLDGSKRKTLVSTNLMWPQGIAIDYPNQRLYWTDLKKRSIESTGTDGRLRRTIYSFHPKEGKPSGIDVFEDYVYYSTYKHNRVFKVKKFHPTEPIKIVEETFLVKDIIIMQQFKIAPHIPVNPCAGDPCSNVDFSVCTIGLNRTKNWLNPTCVCTVGYAMINGACKPQTSHAAARPDPCQDLHCHNGQCVSPDGIRAECKCTDPLYTGQFCQHYICSGYCQNQGMCIPSQPEGSNVTEGGGPLLKCACPEGFSGERCQFGPTTCSCHNGGTCVLDERKQIQCQCAPNFAGHQCQECLGVEPCLNGGLCVLNSRGAPSCECVKGFSGPRCADSKSACRLKCLNGGSCVMNAFGQADCRCLPQFYGKRCQKLTCNHYCMNGGQPLHSSVDGKCKCVCKAGTTGPRCERTHCRKTLCKNQGKCVLIGEKEICQCLNSFAGLNCEARSLHNPCHLEFKCENHGICRHFPTTNTTECVCSKTQAGTFCEKPNLCLNYCWNGGQCVWTSESSVHCQCPSGFAGSRCDIRLSREVTAKPPHIDTTDSEEIRSFTSTILLMLGILILCGLVACLMVAFHKRHHLGNAFKHRRMAETLVGNNVEYSNQMFLPNEDEDDDLITMNGARGGARGNGIVGVGIGAGAAASEGTSFRLESHNPNSFGNPVYESQYENEAEREGLLMEHQSLCDSNQFLLDDAYTESAQHQDEEQRCDLLTEMHKGKIRL</sequence>
<dbReference type="PROSITE" id="PS50068">
    <property type="entry name" value="LDLRA_2"/>
    <property type="match status" value="16"/>
</dbReference>
<feature type="disulfide bond" evidence="12">
    <location>
        <begin position="1795"/>
        <end position="1812"/>
    </location>
</feature>
<reference evidence="18 19" key="1">
    <citation type="journal article" date="2018" name="Nat. Ecol. Evol.">
        <title>Genomic signatures of mitonuclear coevolution across populations of Tigriopus californicus.</title>
        <authorList>
            <person name="Barreto F.S."/>
            <person name="Watson E.T."/>
            <person name="Lima T.G."/>
            <person name="Willett C.S."/>
            <person name="Edmands S."/>
            <person name="Li W."/>
            <person name="Burton R.S."/>
        </authorList>
    </citation>
    <scope>NUCLEOTIDE SEQUENCE [LARGE SCALE GENOMIC DNA]</scope>
    <source>
        <strain evidence="18 19">San Diego</strain>
    </source>
</reference>
<feature type="disulfide bond" evidence="13">
    <location>
        <begin position="941"/>
        <end position="956"/>
    </location>
</feature>
<keyword evidence="3" id="KW-0254">Endocytosis</keyword>
<feature type="disulfide bond" evidence="13">
    <location>
        <begin position="78"/>
        <end position="96"/>
    </location>
</feature>
<feature type="compositionally biased region" description="Basic and acidic residues" evidence="15">
    <location>
        <begin position="1"/>
        <end position="13"/>
    </location>
</feature>
<feature type="disulfide bond" evidence="13">
    <location>
        <begin position="798"/>
        <end position="810"/>
    </location>
</feature>
<feature type="disulfide bond" evidence="12">
    <location>
        <begin position="1660"/>
        <end position="1669"/>
    </location>
</feature>
<dbReference type="Pfam" id="PF00057">
    <property type="entry name" value="Ldl_recept_a"/>
    <property type="match status" value="12"/>
</dbReference>
<dbReference type="SUPFAM" id="SSF57424">
    <property type="entry name" value="LDL receptor-like module"/>
    <property type="match status" value="14"/>
</dbReference>
<evidence type="ECO:0000256" key="2">
    <source>
        <dbReference type="ARBA" id="ARBA00022536"/>
    </source>
</evidence>
<feature type="repeat" description="LDL-receptor class B" evidence="14">
    <location>
        <begin position="1324"/>
        <end position="1367"/>
    </location>
</feature>
<feature type="disulfide bond" evidence="13">
    <location>
        <begin position="221"/>
        <end position="239"/>
    </location>
</feature>
<dbReference type="InterPro" id="IPR018097">
    <property type="entry name" value="EGF_Ca-bd_CS"/>
</dbReference>
<evidence type="ECO:0000256" key="3">
    <source>
        <dbReference type="ARBA" id="ARBA00022583"/>
    </source>
</evidence>
<dbReference type="SMART" id="SM00179">
    <property type="entry name" value="EGF_CA"/>
    <property type="match status" value="5"/>
</dbReference>
<feature type="domain" description="EGF-like" evidence="17">
    <location>
        <begin position="1745"/>
        <end position="1781"/>
    </location>
</feature>
<proteinExistence type="predicted"/>
<feature type="disulfide bond" evidence="12">
    <location>
        <begin position="1588"/>
        <end position="1597"/>
    </location>
</feature>
<dbReference type="InterPro" id="IPR049883">
    <property type="entry name" value="NOTCH1_EGF-like"/>
</dbReference>
<evidence type="ECO:0000313" key="19">
    <source>
        <dbReference type="Proteomes" id="UP000318571"/>
    </source>
</evidence>
<dbReference type="InterPro" id="IPR000033">
    <property type="entry name" value="LDLR_classB_rpt"/>
</dbReference>
<dbReference type="Gene3D" id="2.40.128.620">
    <property type="match status" value="1"/>
</dbReference>
<comment type="subcellular location">
    <subcellularLocation>
        <location evidence="1">Membrane</location>
        <topology evidence="1">Single-pass membrane protein</topology>
    </subcellularLocation>
</comment>
<keyword evidence="11" id="KW-0325">Glycoprotein</keyword>
<keyword evidence="4 16" id="KW-0812">Transmembrane</keyword>
<dbReference type="FunFam" id="2.120.10.30:FF:000241">
    <property type="entry name" value="Low-density lipoprotein receptor-related protein 6"/>
    <property type="match status" value="1"/>
</dbReference>
<feature type="disulfide bond" evidence="13">
    <location>
        <begin position="127"/>
        <end position="145"/>
    </location>
</feature>
<dbReference type="InterPro" id="IPR036055">
    <property type="entry name" value="LDL_receptor-like_sf"/>
</dbReference>
<dbReference type="OMA" id="CMDPGNT"/>
<organism evidence="18 19">
    <name type="scientific">Tigriopus californicus</name>
    <name type="common">Marine copepod</name>
    <dbReference type="NCBI Taxonomy" id="6832"/>
    <lineage>
        <taxon>Eukaryota</taxon>
        <taxon>Metazoa</taxon>
        <taxon>Ecdysozoa</taxon>
        <taxon>Arthropoda</taxon>
        <taxon>Crustacea</taxon>
        <taxon>Multicrustacea</taxon>
        <taxon>Hexanauplia</taxon>
        <taxon>Copepoda</taxon>
        <taxon>Harpacticoida</taxon>
        <taxon>Harpacticidae</taxon>
        <taxon>Tigriopus</taxon>
    </lineage>
</organism>
<feature type="disulfide bond" evidence="13">
    <location>
        <begin position="1093"/>
        <end position="1111"/>
    </location>
</feature>
<feature type="domain" description="EGF-like" evidence="17">
    <location>
        <begin position="1634"/>
        <end position="1670"/>
    </location>
</feature>
<dbReference type="CDD" id="cd00054">
    <property type="entry name" value="EGF_CA"/>
    <property type="match status" value="1"/>
</dbReference>
<feature type="disulfide bond" evidence="13">
    <location>
        <begin position="120"/>
        <end position="132"/>
    </location>
</feature>
<feature type="repeat" description="LDL-receptor class B" evidence="14">
    <location>
        <begin position="427"/>
        <end position="469"/>
    </location>
</feature>
<feature type="disulfide bond" evidence="13">
    <location>
        <begin position="36"/>
        <end position="54"/>
    </location>
</feature>
<dbReference type="FunFam" id="4.10.400.10:FF:000007">
    <property type="entry name" value="Low density lipoprotein receptor-related protein 1"/>
    <property type="match status" value="1"/>
</dbReference>
<feature type="domain" description="EGF-like" evidence="17">
    <location>
        <begin position="290"/>
        <end position="329"/>
    </location>
</feature>
<evidence type="ECO:0000256" key="11">
    <source>
        <dbReference type="ARBA" id="ARBA00023180"/>
    </source>
</evidence>
<gene>
    <name evidence="18" type="ORF">TCAL_10852</name>
</gene>
<dbReference type="GO" id="GO:0005509">
    <property type="term" value="F:calcium ion binding"/>
    <property type="evidence" value="ECO:0007669"/>
    <property type="project" value="InterPro"/>
</dbReference>
<dbReference type="PROSITE" id="PS00010">
    <property type="entry name" value="ASX_HYDROXYL"/>
    <property type="match status" value="2"/>
</dbReference>
<dbReference type="SMART" id="SM00192">
    <property type="entry name" value="LDLa"/>
    <property type="match status" value="16"/>
</dbReference>
<feature type="disulfide bond" evidence="13">
    <location>
        <begin position="778"/>
        <end position="793"/>
    </location>
</feature>
<keyword evidence="7 16" id="KW-1133">Transmembrane helix</keyword>
<feature type="transmembrane region" description="Helical" evidence="16">
    <location>
        <begin position="1890"/>
        <end position="1910"/>
    </location>
</feature>
<protein>
    <recommendedName>
        <fullName evidence="17">EGF-like domain-containing protein</fullName>
    </recommendedName>
</protein>
<feature type="disulfide bond" evidence="13">
    <location>
        <begin position="900"/>
        <end position="915"/>
    </location>
</feature>
<feature type="disulfide bond" evidence="13">
    <location>
        <begin position="233"/>
        <end position="248"/>
    </location>
</feature>
<keyword evidence="2 12" id="KW-0245">EGF-like domain</keyword>
<feature type="disulfide bond" evidence="13">
    <location>
        <begin position="980"/>
        <end position="995"/>
    </location>
</feature>
<dbReference type="SMART" id="SM00135">
    <property type="entry name" value="LY"/>
    <property type="match status" value="8"/>
</dbReference>
<dbReference type="Gene3D" id="2.120.10.30">
    <property type="entry name" value="TolB, C-terminal domain"/>
    <property type="match status" value="2"/>
</dbReference>
<dbReference type="Gene3D" id="4.10.400.10">
    <property type="entry name" value="Low-density Lipoprotein Receptor"/>
    <property type="match status" value="15"/>
</dbReference>
<dbReference type="GO" id="GO:0043235">
    <property type="term" value="C:receptor complex"/>
    <property type="evidence" value="ECO:0007669"/>
    <property type="project" value="TreeGrafter"/>
</dbReference>
<dbReference type="InterPro" id="IPR002172">
    <property type="entry name" value="LDrepeatLR_classA_rpt"/>
</dbReference>
<evidence type="ECO:0000256" key="4">
    <source>
        <dbReference type="ARBA" id="ARBA00022692"/>
    </source>
</evidence>
<dbReference type="Proteomes" id="UP000318571">
    <property type="component" value="Chromosome 11"/>
</dbReference>
<feature type="disulfide bond" evidence="12">
    <location>
        <begin position="1851"/>
        <end position="1860"/>
    </location>
</feature>
<dbReference type="InterPro" id="IPR051221">
    <property type="entry name" value="LDLR-related"/>
</dbReference>
<feature type="disulfide bond" evidence="13">
    <location>
        <begin position="700"/>
        <end position="712"/>
    </location>
</feature>
<dbReference type="CDD" id="cd00112">
    <property type="entry name" value="LDLa"/>
    <property type="match status" value="15"/>
</dbReference>
<evidence type="ECO:0000256" key="1">
    <source>
        <dbReference type="ARBA" id="ARBA00004167"/>
    </source>
</evidence>
<dbReference type="PROSITE" id="PS50026">
    <property type="entry name" value="EGF_3"/>
    <property type="match status" value="7"/>
</dbReference>
<evidence type="ECO:0000256" key="5">
    <source>
        <dbReference type="ARBA" id="ARBA00022729"/>
    </source>
</evidence>